<evidence type="ECO:0000313" key="11">
    <source>
        <dbReference type="EMBL" id="AJY45074.1"/>
    </source>
</evidence>
<evidence type="ECO:0000256" key="9">
    <source>
        <dbReference type="SAM" id="MobiDB-lite"/>
    </source>
</evidence>
<dbReference type="EMBL" id="CP010803">
    <property type="protein sequence ID" value="AJY45074.1"/>
    <property type="molecule type" value="Genomic_DNA"/>
</dbReference>
<dbReference type="AlphaFoldDB" id="A0A0D5LLK6"/>
<comment type="catalytic activity">
    <reaction evidence="1">
        <text>[protein]-peptidylproline (omega=180) = [protein]-peptidylproline (omega=0)</text>
        <dbReference type="Rhea" id="RHEA:16237"/>
        <dbReference type="Rhea" id="RHEA-COMP:10747"/>
        <dbReference type="Rhea" id="RHEA-COMP:10748"/>
        <dbReference type="ChEBI" id="CHEBI:83833"/>
        <dbReference type="ChEBI" id="CHEBI:83834"/>
        <dbReference type="EC" id="5.2.1.8"/>
    </reaction>
</comment>
<feature type="domain" description="PpiC" evidence="10">
    <location>
        <begin position="143"/>
        <end position="245"/>
    </location>
</feature>
<dbReference type="InterPro" id="IPR023058">
    <property type="entry name" value="PPIase_PpiC_CS"/>
</dbReference>
<feature type="region of interest" description="Disordered" evidence="9">
    <location>
        <begin position="1"/>
        <end position="29"/>
    </location>
</feature>
<evidence type="ECO:0000256" key="4">
    <source>
        <dbReference type="ARBA" id="ARBA00018370"/>
    </source>
</evidence>
<dbReference type="PROSITE" id="PS50198">
    <property type="entry name" value="PPIC_PPIASE_2"/>
    <property type="match status" value="1"/>
</dbReference>
<dbReference type="PANTHER" id="PTHR47245:SF2">
    <property type="entry name" value="PEPTIDYL-PROLYL CIS-TRANS ISOMERASE HP_0175-RELATED"/>
    <property type="match status" value="1"/>
</dbReference>
<dbReference type="GO" id="GO:0003755">
    <property type="term" value="F:peptidyl-prolyl cis-trans isomerase activity"/>
    <property type="evidence" value="ECO:0007669"/>
    <property type="project" value="UniProtKB-KW"/>
</dbReference>
<dbReference type="OrthoDB" id="196786at2"/>
<sequence length="301" mass="31954">MVNLFTPQQPKSSGAGPEHGGGYQAVDTKIPPKARPVFSEISVNGVAIAESAILAEAQNHPADNPGAALKAAAEALVIRELLLQKAAEQQVIGTPETTSDGKTETAEDAAIRALIEASVDAPSAGDAECRRFYDNNRDRFRSEPIFAASHILLAANPADEAARRRARAEAEQMIADLEVGTVDFGELARARSACPSAQQGGNLGQLTPGSTVLEFEAVLMRLPEGEVTGSPVETRYGFHIIRMDRRIEGEQLPFDAVRPRIAAWLEAAAWSKAVQQFIAVLAAEAEIEGIEIAGADGPLVQ</sequence>
<evidence type="ECO:0000256" key="7">
    <source>
        <dbReference type="ARBA" id="ARBA00031484"/>
    </source>
</evidence>
<name>A0A0D5LLK6_MAREN</name>
<dbReference type="EC" id="5.2.1.8" evidence="3"/>
<dbReference type="PATRIC" id="fig|1486262.3.peg.860"/>
<comment type="similarity">
    <text evidence="2">Belongs to the PpiC/parvulin rotamase family.</text>
</comment>
<dbReference type="RefSeq" id="WP_045679669.1">
    <property type="nucleotide sequence ID" value="NZ_CP010803.1"/>
</dbReference>
<accession>A0A0D5LLK6</accession>
<evidence type="ECO:0000313" key="12">
    <source>
        <dbReference type="Proteomes" id="UP000032611"/>
    </source>
</evidence>
<evidence type="ECO:0000256" key="1">
    <source>
        <dbReference type="ARBA" id="ARBA00000971"/>
    </source>
</evidence>
<dbReference type="PANTHER" id="PTHR47245">
    <property type="entry name" value="PEPTIDYLPROLYL ISOMERASE"/>
    <property type="match status" value="1"/>
</dbReference>
<dbReference type="HOGENOM" id="CLU_034646_9_0_5"/>
<protein>
    <recommendedName>
        <fullName evidence="4">Parvulin-like PPIase</fullName>
        <ecNumber evidence="3">5.2.1.8</ecNumber>
    </recommendedName>
    <alternativeName>
        <fullName evidence="6">Peptidyl-prolyl cis-trans isomerase plp</fullName>
    </alternativeName>
    <alternativeName>
        <fullName evidence="7">Rotamase plp</fullName>
    </alternativeName>
</protein>
<evidence type="ECO:0000256" key="5">
    <source>
        <dbReference type="ARBA" id="ARBA00023110"/>
    </source>
</evidence>
<dbReference type="Proteomes" id="UP000032611">
    <property type="component" value="Chromosome"/>
</dbReference>
<keyword evidence="5 8" id="KW-0697">Rotamase</keyword>
<gene>
    <name evidence="11" type="ORF">TM49_04215</name>
</gene>
<evidence type="ECO:0000256" key="2">
    <source>
        <dbReference type="ARBA" id="ARBA00007656"/>
    </source>
</evidence>
<dbReference type="Pfam" id="PF00639">
    <property type="entry name" value="Rotamase"/>
    <property type="match status" value="1"/>
</dbReference>
<evidence type="ECO:0000259" key="10">
    <source>
        <dbReference type="PROSITE" id="PS50198"/>
    </source>
</evidence>
<dbReference type="InterPro" id="IPR046357">
    <property type="entry name" value="PPIase_dom_sf"/>
</dbReference>
<dbReference type="STRING" id="1486262.TM49_04215"/>
<dbReference type="SUPFAM" id="SSF54534">
    <property type="entry name" value="FKBP-like"/>
    <property type="match status" value="1"/>
</dbReference>
<evidence type="ECO:0000256" key="8">
    <source>
        <dbReference type="PROSITE-ProRule" id="PRU00278"/>
    </source>
</evidence>
<evidence type="ECO:0000256" key="3">
    <source>
        <dbReference type="ARBA" id="ARBA00013194"/>
    </source>
</evidence>
<dbReference type="InterPro" id="IPR027304">
    <property type="entry name" value="Trigger_fact/SurA_dom_sf"/>
</dbReference>
<feature type="compositionally biased region" description="Polar residues" evidence="9">
    <location>
        <begin position="1"/>
        <end position="12"/>
    </location>
</feature>
<dbReference type="InterPro" id="IPR000297">
    <property type="entry name" value="PPIase_PpiC"/>
</dbReference>
<dbReference type="KEGG" id="mey:TM49_04215"/>
<proteinExistence type="inferred from homology"/>
<dbReference type="SUPFAM" id="SSF109998">
    <property type="entry name" value="Triger factor/SurA peptide-binding domain-like"/>
    <property type="match status" value="1"/>
</dbReference>
<keyword evidence="8 11" id="KW-0413">Isomerase</keyword>
<organism evidence="11 12">
    <name type="scientific">Martelella endophytica</name>
    <dbReference type="NCBI Taxonomy" id="1486262"/>
    <lineage>
        <taxon>Bacteria</taxon>
        <taxon>Pseudomonadati</taxon>
        <taxon>Pseudomonadota</taxon>
        <taxon>Alphaproteobacteria</taxon>
        <taxon>Hyphomicrobiales</taxon>
        <taxon>Aurantimonadaceae</taxon>
        <taxon>Martelella</taxon>
    </lineage>
</organism>
<dbReference type="InterPro" id="IPR050245">
    <property type="entry name" value="PrsA_foldase"/>
</dbReference>
<dbReference type="Gene3D" id="3.10.50.40">
    <property type="match status" value="1"/>
</dbReference>
<dbReference type="PROSITE" id="PS01096">
    <property type="entry name" value="PPIC_PPIASE_1"/>
    <property type="match status" value="1"/>
</dbReference>
<reference evidence="11 12" key="1">
    <citation type="journal article" date="2015" name="Genome Announc.">
        <title>Complete genome sequence of Martelella endophytica YC6887, which has antifungal activity associated with a halophyte.</title>
        <authorList>
            <person name="Khan A."/>
            <person name="Khan H."/>
            <person name="Chung E.J."/>
            <person name="Hossain M.T."/>
            <person name="Chung Y.R."/>
        </authorList>
    </citation>
    <scope>NUCLEOTIDE SEQUENCE [LARGE SCALE GENOMIC DNA]</scope>
    <source>
        <strain evidence="11">YC6887</strain>
    </source>
</reference>
<keyword evidence="12" id="KW-1185">Reference proteome</keyword>
<evidence type="ECO:0000256" key="6">
    <source>
        <dbReference type="ARBA" id="ARBA00030642"/>
    </source>
</evidence>